<proteinExistence type="predicted"/>
<evidence type="ECO:0000259" key="1">
    <source>
        <dbReference type="PROSITE" id="PS50238"/>
    </source>
</evidence>
<feature type="domain" description="Rho-GAP" evidence="1">
    <location>
        <begin position="1"/>
        <end position="49"/>
    </location>
</feature>
<name>A0A8E0VHR3_9TREM</name>
<accession>A0A8E0VHR3</accession>
<comment type="caution">
    <text evidence="2">The sequence shown here is derived from an EMBL/GenBank/DDBJ whole genome shotgun (WGS) entry which is preliminary data.</text>
</comment>
<dbReference type="PROSITE" id="PS50238">
    <property type="entry name" value="RHOGAP"/>
    <property type="match status" value="1"/>
</dbReference>
<dbReference type="InterPro" id="IPR000198">
    <property type="entry name" value="RhoGAP_dom"/>
</dbReference>
<dbReference type="SUPFAM" id="SSF48350">
    <property type="entry name" value="GTPase activation domain, GAP"/>
    <property type="match status" value="1"/>
</dbReference>
<protein>
    <submittedName>
        <fullName evidence="2">Rac GTPase-activating protein 1</fullName>
    </submittedName>
</protein>
<organism evidence="2 3">
    <name type="scientific">Fasciolopsis buskii</name>
    <dbReference type="NCBI Taxonomy" id="27845"/>
    <lineage>
        <taxon>Eukaryota</taxon>
        <taxon>Metazoa</taxon>
        <taxon>Spiralia</taxon>
        <taxon>Lophotrochozoa</taxon>
        <taxon>Platyhelminthes</taxon>
        <taxon>Trematoda</taxon>
        <taxon>Digenea</taxon>
        <taxon>Plagiorchiida</taxon>
        <taxon>Echinostomata</taxon>
        <taxon>Echinostomatoidea</taxon>
        <taxon>Fasciolidae</taxon>
        <taxon>Fasciolopsis</taxon>
    </lineage>
</organism>
<dbReference type="AlphaFoldDB" id="A0A8E0VHR3"/>
<gene>
    <name evidence="2" type="ORF">FBUS_10562</name>
</gene>
<reference evidence="2" key="1">
    <citation type="submission" date="2019-05" db="EMBL/GenBank/DDBJ databases">
        <title>Annotation for the trematode Fasciolopsis buski.</title>
        <authorList>
            <person name="Choi Y.-J."/>
        </authorList>
    </citation>
    <scope>NUCLEOTIDE SEQUENCE</scope>
    <source>
        <strain evidence="2">HT</strain>
        <tissue evidence="2">Whole worm</tissue>
    </source>
</reference>
<dbReference type="GO" id="GO:0007165">
    <property type="term" value="P:signal transduction"/>
    <property type="evidence" value="ECO:0007669"/>
    <property type="project" value="InterPro"/>
</dbReference>
<dbReference type="EMBL" id="LUCM01007260">
    <property type="protein sequence ID" value="KAA0190251.1"/>
    <property type="molecule type" value="Genomic_DNA"/>
</dbReference>
<evidence type="ECO:0000313" key="3">
    <source>
        <dbReference type="Proteomes" id="UP000728185"/>
    </source>
</evidence>
<dbReference type="InterPro" id="IPR008936">
    <property type="entry name" value="Rho_GTPase_activation_prot"/>
</dbReference>
<evidence type="ECO:0000313" key="2">
    <source>
        <dbReference type="EMBL" id="KAA0190251.1"/>
    </source>
</evidence>
<dbReference type="OrthoDB" id="2218807at2759"/>
<sequence length="122" mass="13455">MGEDNLAKVFGPTLVGYSCPEPQLMQTVTETRTQQAVVKLLFSVPDQIYSAILSKPPSNSCSEVEQDENYFSPSSARWDEEVCPKETPTNLGRISGRVAGLGMSRKRFLPRLLSSDRTVTDA</sequence>
<dbReference type="Proteomes" id="UP000728185">
    <property type="component" value="Unassembled WGS sequence"/>
</dbReference>
<dbReference type="Gene3D" id="1.10.555.10">
    <property type="entry name" value="Rho GTPase activation protein"/>
    <property type="match status" value="1"/>
</dbReference>
<keyword evidence="3" id="KW-1185">Reference proteome</keyword>